<comment type="cofactor">
    <cofactor evidence="1">
        <name>Mg(2+)</name>
        <dbReference type="ChEBI" id="CHEBI:18420"/>
    </cofactor>
</comment>
<keyword evidence="7 11" id="KW-0456">Lyase</keyword>
<evidence type="ECO:0000256" key="9">
    <source>
        <dbReference type="ARBA" id="ARBA00048995"/>
    </source>
</evidence>
<dbReference type="EC" id="4.1.1.31" evidence="4"/>
<dbReference type="Proteomes" id="UP000282433">
    <property type="component" value="Chromosome"/>
</dbReference>
<feature type="active site" evidence="10">
    <location>
        <position position="138"/>
    </location>
</feature>
<dbReference type="FunFam" id="1.20.1440.90:FF:000002">
    <property type="entry name" value="Phosphoenolpyruvate carboxylase"/>
    <property type="match status" value="1"/>
</dbReference>
<keyword evidence="8" id="KW-0120">Carbon dioxide fixation</keyword>
<evidence type="ECO:0000256" key="3">
    <source>
        <dbReference type="ARBA" id="ARBA00008346"/>
    </source>
</evidence>
<sequence length="509" mass="57338">MNEQYSALRSNVSMLGKVLGDTIKDALGENILDRVETIRKLSKSSRAGNEANRQELLTTLQNLSNDELLPVARAFSQFLNLANTAEQYHSISANGEAASNPEVIARTLRKLKDQPNLNEETIKQAVESLSLELVLTAHPTEITRRTLIHKMVEVNNCLKQLDNKDIADYEHHQLMRRLRQLIAQSWHTDEIRKHRPSPVDEAKWGFAVVENSLWEGVPNYLRELNEQLEANLGYQLPVDFVPVRFTSWMGGDRDGNPNVTADITRHVLLLSRWKATDLFLKDVQVLISELSMVECTDELRALAGAEGAQEPYRYLMKKLRSQLMETQAWLEARLKGQKLPKPAGLITQNEQLWEPLYACYKSLQACGMGIIANGELLDTLRRVKSFGVPLVRIDIRQESTRHTEALGEMTRYLGIGDYESWSEADKQAFLIRELNSKRPLLPRQWEPSEETREVLDTCKVIAEAPRGSIAAYVISDGENAVRCAGGSSPAERSRDWLCSAGGPAVRNAG</sequence>
<accession>A0A447RTN7</accession>
<dbReference type="InterPro" id="IPR015813">
    <property type="entry name" value="Pyrv/PenolPyrv_kinase-like_dom"/>
</dbReference>
<dbReference type="EMBL" id="LR134162">
    <property type="protein sequence ID" value="VEB03191.1"/>
    <property type="molecule type" value="Genomic_DNA"/>
</dbReference>
<name>A0A447RTN7_KLEPN</name>
<dbReference type="Pfam" id="PF00311">
    <property type="entry name" value="PEPcase"/>
    <property type="match status" value="1"/>
</dbReference>
<dbReference type="PRINTS" id="PR00150">
    <property type="entry name" value="PEPCARBXLASE"/>
</dbReference>
<organism evidence="11 12">
    <name type="scientific">Klebsiella pneumoniae</name>
    <dbReference type="NCBI Taxonomy" id="573"/>
    <lineage>
        <taxon>Bacteria</taxon>
        <taxon>Pseudomonadati</taxon>
        <taxon>Pseudomonadota</taxon>
        <taxon>Gammaproteobacteria</taxon>
        <taxon>Enterobacterales</taxon>
        <taxon>Enterobacteriaceae</taxon>
        <taxon>Klebsiella/Raoultella group</taxon>
        <taxon>Klebsiella</taxon>
        <taxon>Klebsiella pneumoniae complex</taxon>
    </lineage>
</organism>
<dbReference type="GO" id="GO:0005829">
    <property type="term" value="C:cytosol"/>
    <property type="evidence" value="ECO:0007669"/>
    <property type="project" value="TreeGrafter"/>
</dbReference>
<comment type="function">
    <text evidence="2">Forms oxaloacetate, a four-carbon dicarboxylic acid source for the tricarboxylic acid cycle.</text>
</comment>
<evidence type="ECO:0000256" key="6">
    <source>
        <dbReference type="ARBA" id="ARBA00022842"/>
    </source>
</evidence>
<proteinExistence type="inferred from homology"/>
<comment type="catalytic activity">
    <reaction evidence="9">
        <text>oxaloacetate + phosphate = phosphoenolpyruvate + hydrogencarbonate</text>
        <dbReference type="Rhea" id="RHEA:28370"/>
        <dbReference type="ChEBI" id="CHEBI:16452"/>
        <dbReference type="ChEBI" id="CHEBI:17544"/>
        <dbReference type="ChEBI" id="CHEBI:43474"/>
        <dbReference type="ChEBI" id="CHEBI:58702"/>
        <dbReference type="EC" id="4.1.1.31"/>
    </reaction>
</comment>
<dbReference type="GO" id="GO:0008964">
    <property type="term" value="F:phosphoenolpyruvate carboxylase activity"/>
    <property type="evidence" value="ECO:0007669"/>
    <property type="project" value="UniProtKB-EC"/>
</dbReference>
<dbReference type="InterPro" id="IPR018129">
    <property type="entry name" value="PEP_COase_Lys_AS"/>
</dbReference>
<evidence type="ECO:0000313" key="12">
    <source>
        <dbReference type="Proteomes" id="UP000282433"/>
    </source>
</evidence>
<reference evidence="11 12" key="1">
    <citation type="submission" date="2018-12" db="EMBL/GenBank/DDBJ databases">
        <authorList>
            <consortium name="Pathogen Informatics"/>
        </authorList>
    </citation>
    <scope>NUCLEOTIDE SEQUENCE [LARGE SCALE GENOMIC DNA]</scope>
    <source>
        <strain evidence="11 12">NCTC13635</strain>
    </source>
</reference>
<evidence type="ECO:0000256" key="4">
    <source>
        <dbReference type="ARBA" id="ARBA00012305"/>
    </source>
</evidence>
<dbReference type="GO" id="GO:0015977">
    <property type="term" value="P:carbon fixation"/>
    <property type="evidence" value="ECO:0007669"/>
    <property type="project" value="UniProtKB-KW"/>
</dbReference>
<dbReference type="Gene3D" id="1.20.1440.90">
    <property type="entry name" value="Phosphoenolpyruvate/pyruvate domain"/>
    <property type="match status" value="1"/>
</dbReference>
<evidence type="ECO:0000256" key="2">
    <source>
        <dbReference type="ARBA" id="ARBA00003670"/>
    </source>
</evidence>
<dbReference type="InterPro" id="IPR021135">
    <property type="entry name" value="PEP_COase"/>
</dbReference>
<evidence type="ECO:0000256" key="7">
    <source>
        <dbReference type="ARBA" id="ARBA00023239"/>
    </source>
</evidence>
<keyword evidence="11" id="KW-0670">Pyruvate</keyword>
<dbReference type="AlphaFoldDB" id="A0A447RTN7"/>
<dbReference type="PANTHER" id="PTHR30523">
    <property type="entry name" value="PHOSPHOENOLPYRUVATE CARBOXYLASE"/>
    <property type="match status" value="1"/>
</dbReference>
<comment type="similarity">
    <text evidence="3">Belongs to the PEPCase type 1 family.</text>
</comment>
<evidence type="ECO:0000256" key="1">
    <source>
        <dbReference type="ARBA" id="ARBA00001946"/>
    </source>
</evidence>
<evidence type="ECO:0000256" key="5">
    <source>
        <dbReference type="ARBA" id="ARBA00022419"/>
    </source>
</evidence>
<evidence type="ECO:0000256" key="10">
    <source>
        <dbReference type="PROSITE-ProRule" id="PRU10111"/>
    </source>
</evidence>
<dbReference type="SUPFAM" id="SSF51621">
    <property type="entry name" value="Phosphoenolpyruvate/pyruvate domain"/>
    <property type="match status" value="1"/>
</dbReference>
<protein>
    <recommendedName>
        <fullName evidence="5">Phosphoenolpyruvate carboxylase</fullName>
        <ecNumber evidence="4">4.1.1.31</ecNumber>
    </recommendedName>
</protein>
<gene>
    <name evidence="11" type="primary">ppc_1</name>
    <name evidence="11" type="ORF">NCTC13635_03449</name>
</gene>
<keyword evidence="6" id="KW-0460">Magnesium</keyword>
<dbReference type="PROSITE" id="PS00781">
    <property type="entry name" value="PEPCASE_1"/>
    <property type="match status" value="1"/>
</dbReference>
<dbReference type="PANTHER" id="PTHR30523:SF6">
    <property type="entry name" value="PHOSPHOENOLPYRUVATE CARBOXYLASE"/>
    <property type="match status" value="1"/>
</dbReference>
<evidence type="ECO:0000256" key="8">
    <source>
        <dbReference type="ARBA" id="ARBA00023300"/>
    </source>
</evidence>
<dbReference type="GO" id="GO:0006099">
    <property type="term" value="P:tricarboxylic acid cycle"/>
    <property type="evidence" value="ECO:0007669"/>
    <property type="project" value="InterPro"/>
</dbReference>
<evidence type="ECO:0000313" key="11">
    <source>
        <dbReference type="EMBL" id="VEB03191.1"/>
    </source>
</evidence>